<dbReference type="EMBL" id="JAKKPZ010000833">
    <property type="protein sequence ID" value="KAI1692045.1"/>
    <property type="molecule type" value="Genomic_DNA"/>
</dbReference>
<dbReference type="Proteomes" id="UP001201812">
    <property type="component" value="Unassembled WGS sequence"/>
</dbReference>
<evidence type="ECO:0000313" key="2">
    <source>
        <dbReference type="Proteomes" id="UP001201812"/>
    </source>
</evidence>
<comment type="caution">
    <text evidence="1">The sequence shown here is derived from an EMBL/GenBank/DDBJ whole genome shotgun (WGS) entry which is preliminary data.</text>
</comment>
<dbReference type="AlphaFoldDB" id="A0AAD4MFN5"/>
<reference evidence="1" key="1">
    <citation type="submission" date="2022-01" db="EMBL/GenBank/DDBJ databases">
        <title>Genome Sequence Resource for Two Populations of Ditylenchus destructor, the Migratory Endoparasitic Phytonematode.</title>
        <authorList>
            <person name="Zhang H."/>
            <person name="Lin R."/>
            <person name="Xie B."/>
        </authorList>
    </citation>
    <scope>NUCLEOTIDE SEQUENCE</scope>
    <source>
        <strain evidence="1">BazhouSP</strain>
    </source>
</reference>
<keyword evidence="2" id="KW-1185">Reference proteome</keyword>
<organism evidence="1 2">
    <name type="scientific">Ditylenchus destructor</name>
    <dbReference type="NCBI Taxonomy" id="166010"/>
    <lineage>
        <taxon>Eukaryota</taxon>
        <taxon>Metazoa</taxon>
        <taxon>Ecdysozoa</taxon>
        <taxon>Nematoda</taxon>
        <taxon>Chromadorea</taxon>
        <taxon>Rhabditida</taxon>
        <taxon>Tylenchina</taxon>
        <taxon>Tylenchomorpha</taxon>
        <taxon>Sphaerularioidea</taxon>
        <taxon>Anguinidae</taxon>
        <taxon>Anguininae</taxon>
        <taxon>Ditylenchus</taxon>
    </lineage>
</organism>
<proteinExistence type="predicted"/>
<name>A0AAD4MFN5_9BILA</name>
<accession>A0AAD4MFN5</accession>
<sequence>MTNAQVTAGAAALLVEYDAMEAKVFGFRTVADQGAAAHVAGRRKPRADARRVARHRAARLQRAGFLISEMLWGATGNTASDCLGSSPTPVALPQLGRARPMTRLNQFHRISLRANPGAPATYTTAEQGAHA</sequence>
<gene>
    <name evidence="1" type="ORF">DdX_21485</name>
</gene>
<protein>
    <submittedName>
        <fullName evidence="1">Uncharacterized protein</fullName>
    </submittedName>
</protein>
<evidence type="ECO:0000313" key="1">
    <source>
        <dbReference type="EMBL" id="KAI1692045.1"/>
    </source>
</evidence>